<dbReference type="AlphaFoldDB" id="A0A9E8ZIK2"/>
<sequence>MVGQLTMQLEADPGVQYAAKECTRLLKQQGIAISMAERVCRVIDADD</sequence>
<keyword evidence="2" id="KW-1185">Reference proteome</keyword>
<evidence type="ECO:0000313" key="1">
    <source>
        <dbReference type="EMBL" id="WAL59186.1"/>
    </source>
</evidence>
<name>A0A9E8ZIK2_9CYAN</name>
<accession>A0A9E8ZIK2</accession>
<reference evidence="1" key="1">
    <citation type="submission" date="2022-12" db="EMBL/GenBank/DDBJ databases">
        <title>Polyphasic identification of a Novel Hot-Spring Cyanobacterium Ocullathermofonsia sinensis gen nov. sp. nov. and Genomic Insights on its Adaptations to the Thermal Habitat.</title>
        <authorList>
            <person name="Daroch M."/>
            <person name="Tang J."/>
            <person name="Jiang Y."/>
        </authorList>
    </citation>
    <scope>NUCLEOTIDE SEQUENCE</scope>
    <source>
        <strain evidence="1">PKUAC-SCTA174</strain>
    </source>
</reference>
<organism evidence="1 2">
    <name type="scientific">Thermocoleostomius sinensis A174</name>
    <dbReference type="NCBI Taxonomy" id="2016057"/>
    <lineage>
        <taxon>Bacteria</taxon>
        <taxon>Bacillati</taxon>
        <taxon>Cyanobacteriota</taxon>
        <taxon>Cyanophyceae</taxon>
        <taxon>Oculatellales</taxon>
        <taxon>Oculatellaceae</taxon>
        <taxon>Thermocoleostomius</taxon>
    </lineage>
</organism>
<dbReference type="EMBL" id="CP113797">
    <property type="protein sequence ID" value="WAL59186.1"/>
    <property type="molecule type" value="Genomic_DNA"/>
</dbReference>
<protein>
    <submittedName>
        <fullName evidence="1">Uncharacterized protein</fullName>
    </submittedName>
</protein>
<gene>
    <name evidence="1" type="ORF">OXH18_18695</name>
</gene>
<dbReference type="Proteomes" id="UP001163152">
    <property type="component" value="Chromosome"/>
</dbReference>
<proteinExistence type="predicted"/>
<dbReference type="RefSeq" id="WP_268608839.1">
    <property type="nucleotide sequence ID" value="NZ_CP113797.1"/>
</dbReference>
<evidence type="ECO:0000313" key="2">
    <source>
        <dbReference type="Proteomes" id="UP001163152"/>
    </source>
</evidence>
<dbReference type="KEGG" id="tsin:OXH18_18695"/>